<keyword evidence="5 6" id="KW-0472">Membrane</keyword>
<organism evidence="8 9">
    <name type="scientific">Longimycelium tulufanense</name>
    <dbReference type="NCBI Taxonomy" id="907463"/>
    <lineage>
        <taxon>Bacteria</taxon>
        <taxon>Bacillati</taxon>
        <taxon>Actinomycetota</taxon>
        <taxon>Actinomycetes</taxon>
        <taxon>Pseudonocardiales</taxon>
        <taxon>Pseudonocardiaceae</taxon>
        <taxon>Longimycelium</taxon>
    </lineage>
</organism>
<evidence type="ECO:0000256" key="2">
    <source>
        <dbReference type="ARBA" id="ARBA00022475"/>
    </source>
</evidence>
<feature type="domain" description="Major facilitator superfamily (MFS) profile" evidence="7">
    <location>
        <begin position="1"/>
        <end position="354"/>
    </location>
</feature>
<evidence type="ECO:0000259" key="7">
    <source>
        <dbReference type="PROSITE" id="PS50850"/>
    </source>
</evidence>
<name>A0A8J3CHY2_9PSEU</name>
<comment type="subcellular location">
    <subcellularLocation>
        <location evidence="1">Cell membrane</location>
        <topology evidence="1">Multi-pass membrane protein</topology>
    </subcellularLocation>
</comment>
<reference evidence="8" key="1">
    <citation type="journal article" date="2014" name="Int. J. Syst. Evol. Microbiol.">
        <title>Complete genome sequence of Corynebacterium casei LMG S-19264T (=DSM 44701T), isolated from a smear-ripened cheese.</title>
        <authorList>
            <consortium name="US DOE Joint Genome Institute (JGI-PGF)"/>
            <person name="Walter F."/>
            <person name="Albersmeier A."/>
            <person name="Kalinowski J."/>
            <person name="Ruckert C."/>
        </authorList>
    </citation>
    <scope>NUCLEOTIDE SEQUENCE</scope>
    <source>
        <strain evidence="8">CGMCC 4.5737</strain>
    </source>
</reference>
<reference evidence="8" key="2">
    <citation type="submission" date="2020-09" db="EMBL/GenBank/DDBJ databases">
        <authorList>
            <person name="Sun Q."/>
            <person name="Zhou Y."/>
        </authorList>
    </citation>
    <scope>NUCLEOTIDE SEQUENCE</scope>
    <source>
        <strain evidence="8">CGMCC 4.5737</strain>
    </source>
</reference>
<dbReference type="SUPFAM" id="SSF103473">
    <property type="entry name" value="MFS general substrate transporter"/>
    <property type="match status" value="1"/>
</dbReference>
<feature type="transmembrane region" description="Helical" evidence="6">
    <location>
        <begin position="263"/>
        <end position="288"/>
    </location>
</feature>
<feature type="transmembrane region" description="Helical" evidence="6">
    <location>
        <begin position="107"/>
        <end position="129"/>
    </location>
</feature>
<protein>
    <submittedName>
        <fullName evidence="8">MFS transporter</fullName>
    </submittedName>
</protein>
<dbReference type="PROSITE" id="PS50850">
    <property type="entry name" value="MFS"/>
    <property type="match status" value="1"/>
</dbReference>
<dbReference type="Pfam" id="PF07690">
    <property type="entry name" value="MFS_1"/>
    <property type="match status" value="1"/>
</dbReference>
<evidence type="ECO:0000256" key="3">
    <source>
        <dbReference type="ARBA" id="ARBA00022692"/>
    </source>
</evidence>
<feature type="transmembrane region" description="Helical" evidence="6">
    <location>
        <begin position="15"/>
        <end position="38"/>
    </location>
</feature>
<feature type="transmembrane region" description="Helical" evidence="6">
    <location>
        <begin position="135"/>
        <end position="155"/>
    </location>
</feature>
<dbReference type="InterPro" id="IPR020846">
    <property type="entry name" value="MFS_dom"/>
</dbReference>
<dbReference type="PROSITE" id="PS00217">
    <property type="entry name" value="SUGAR_TRANSPORT_2"/>
    <property type="match status" value="1"/>
</dbReference>
<sequence>MLEVIRGDLGVSGTAAGLIITAHGLAIAVSSPLIGWLVDRWGVRAPLAGGLVLYGIAGGSGLFITSYPVLIVSRLIFGVGAAAVFSGTTTALLALYQGTQRDRVMGWRSTTTSLGGLIWPLLAGAVGGISWHAAFAVYLIGIPLGVAVLMTIPRLDASQRTTTGGPLRLLRQGPALLGFYALMISAALLLYALVVFLPQRLAEVGVTEPFLVSLYSVGSAVSMSLVGLVYARVRARLGYANLLRVAVALWASTFLLLGTTNHLALIAVAPVLFGLGNGIAFPALTVLIGETAPPELRGQAVSLSATGSFAGQFASPLLLGPVIEATTITTGFLVTSGIAVLALLALFATRIPAPASAVTDSRPTPAKTLVRS</sequence>
<feature type="transmembrane region" description="Helical" evidence="6">
    <location>
        <begin position="325"/>
        <end position="347"/>
    </location>
</feature>
<feature type="transmembrane region" description="Helical" evidence="6">
    <location>
        <begin position="176"/>
        <end position="198"/>
    </location>
</feature>
<dbReference type="InterPro" id="IPR050189">
    <property type="entry name" value="MFS_Efflux_Transporters"/>
</dbReference>
<evidence type="ECO:0000256" key="1">
    <source>
        <dbReference type="ARBA" id="ARBA00004651"/>
    </source>
</evidence>
<feature type="transmembrane region" description="Helical" evidence="6">
    <location>
        <begin position="210"/>
        <end position="231"/>
    </location>
</feature>
<feature type="transmembrane region" description="Helical" evidence="6">
    <location>
        <begin position="238"/>
        <end position="257"/>
    </location>
</feature>
<dbReference type="InterPro" id="IPR036259">
    <property type="entry name" value="MFS_trans_sf"/>
</dbReference>
<keyword evidence="9" id="KW-1185">Reference proteome</keyword>
<dbReference type="GO" id="GO:0005886">
    <property type="term" value="C:plasma membrane"/>
    <property type="evidence" value="ECO:0007669"/>
    <property type="project" value="UniProtKB-SubCell"/>
</dbReference>
<dbReference type="PANTHER" id="PTHR43124:SF3">
    <property type="entry name" value="CHLORAMPHENICOL EFFLUX PUMP RV0191"/>
    <property type="match status" value="1"/>
</dbReference>
<accession>A0A8J3CHY2</accession>
<comment type="caution">
    <text evidence="8">The sequence shown here is derived from an EMBL/GenBank/DDBJ whole genome shotgun (WGS) entry which is preliminary data.</text>
</comment>
<keyword evidence="2" id="KW-1003">Cell membrane</keyword>
<dbReference type="PANTHER" id="PTHR43124">
    <property type="entry name" value="PURINE EFFLUX PUMP PBUE"/>
    <property type="match status" value="1"/>
</dbReference>
<dbReference type="EMBL" id="BMMK01000024">
    <property type="protein sequence ID" value="GGM70130.1"/>
    <property type="molecule type" value="Genomic_DNA"/>
</dbReference>
<evidence type="ECO:0000313" key="9">
    <source>
        <dbReference type="Proteomes" id="UP000637578"/>
    </source>
</evidence>
<feature type="transmembrane region" description="Helical" evidence="6">
    <location>
        <begin position="300"/>
        <end position="319"/>
    </location>
</feature>
<dbReference type="CDD" id="cd17473">
    <property type="entry name" value="MFS_arabinose_efflux_permease_like"/>
    <property type="match status" value="1"/>
</dbReference>
<dbReference type="InterPro" id="IPR011701">
    <property type="entry name" value="MFS"/>
</dbReference>
<evidence type="ECO:0000313" key="8">
    <source>
        <dbReference type="EMBL" id="GGM70130.1"/>
    </source>
</evidence>
<keyword evidence="4 6" id="KW-1133">Transmembrane helix</keyword>
<dbReference type="InterPro" id="IPR005829">
    <property type="entry name" value="Sugar_transporter_CS"/>
</dbReference>
<proteinExistence type="predicted"/>
<dbReference type="GO" id="GO:0022857">
    <property type="term" value="F:transmembrane transporter activity"/>
    <property type="evidence" value="ECO:0007669"/>
    <property type="project" value="InterPro"/>
</dbReference>
<keyword evidence="3 6" id="KW-0812">Transmembrane</keyword>
<dbReference type="AlphaFoldDB" id="A0A8J3CHY2"/>
<evidence type="ECO:0000256" key="4">
    <source>
        <dbReference type="ARBA" id="ARBA00022989"/>
    </source>
</evidence>
<evidence type="ECO:0000256" key="6">
    <source>
        <dbReference type="SAM" id="Phobius"/>
    </source>
</evidence>
<dbReference type="Gene3D" id="1.20.1250.20">
    <property type="entry name" value="MFS general substrate transporter like domains"/>
    <property type="match status" value="1"/>
</dbReference>
<gene>
    <name evidence="8" type="ORF">GCM10012275_45700</name>
</gene>
<feature type="transmembrane region" description="Helical" evidence="6">
    <location>
        <begin position="75"/>
        <end position="95"/>
    </location>
</feature>
<feature type="transmembrane region" description="Helical" evidence="6">
    <location>
        <begin position="50"/>
        <end position="69"/>
    </location>
</feature>
<dbReference type="Proteomes" id="UP000637578">
    <property type="component" value="Unassembled WGS sequence"/>
</dbReference>
<evidence type="ECO:0000256" key="5">
    <source>
        <dbReference type="ARBA" id="ARBA00023136"/>
    </source>
</evidence>